<organism evidence="1 2">
    <name type="scientific">Kribbella hippodromi</name>
    <dbReference type="NCBI Taxonomy" id="434347"/>
    <lineage>
        <taxon>Bacteria</taxon>
        <taxon>Bacillati</taxon>
        <taxon>Actinomycetota</taxon>
        <taxon>Actinomycetes</taxon>
        <taxon>Propionibacteriales</taxon>
        <taxon>Kribbellaceae</taxon>
        <taxon>Kribbella</taxon>
    </lineage>
</organism>
<evidence type="ECO:0008006" key="3">
    <source>
        <dbReference type="Google" id="ProtNLM"/>
    </source>
</evidence>
<accession>A0ABP4PIJ3</accession>
<sequence length="239" mass="25384">MSPSRQGRWLRRLVVTVVLVAILAFVVDKVAAVVAQNQLASMAQKEAAKYDVRSADTSVKINGFFIPQLIKQDFSKVTLTMGKPAFSKVPGENLTVDMSNVHVPRSLLFQQSGTVTVGTTDMQVKISPREIGRLAVHSTPGLAGLTTEVVGGKLHAKAAIQGVNIDVPVVPQIQKGQIALAVDESATGVPSALQNALKNLLARGISLPELPFGAQLTSVNVQDNAVVLSATVKDLKFTR</sequence>
<dbReference type="Proteomes" id="UP001501705">
    <property type="component" value="Unassembled WGS sequence"/>
</dbReference>
<evidence type="ECO:0000313" key="2">
    <source>
        <dbReference type="Proteomes" id="UP001501705"/>
    </source>
</evidence>
<dbReference type="InterPro" id="IPR021373">
    <property type="entry name" value="DUF2993"/>
</dbReference>
<protein>
    <recommendedName>
        <fullName evidence="3">DUF2993 domain-containing protein</fullName>
    </recommendedName>
</protein>
<name>A0ABP4PIJ3_9ACTN</name>
<dbReference type="Pfam" id="PF11209">
    <property type="entry name" value="LmeA"/>
    <property type="match status" value="1"/>
</dbReference>
<evidence type="ECO:0000313" key="1">
    <source>
        <dbReference type="EMBL" id="GAA1581573.1"/>
    </source>
</evidence>
<gene>
    <name evidence="1" type="ORF">GCM10009804_42750</name>
</gene>
<comment type="caution">
    <text evidence="1">The sequence shown here is derived from an EMBL/GenBank/DDBJ whole genome shotgun (WGS) entry which is preliminary data.</text>
</comment>
<dbReference type="EMBL" id="BAAAPH010000013">
    <property type="protein sequence ID" value="GAA1581573.1"/>
    <property type="molecule type" value="Genomic_DNA"/>
</dbReference>
<dbReference type="RefSeq" id="WP_344235472.1">
    <property type="nucleotide sequence ID" value="NZ_BAAAPH010000013.1"/>
</dbReference>
<keyword evidence="2" id="KW-1185">Reference proteome</keyword>
<reference evidence="2" key="1">
    <citation type="journal article" date="2019" name="Int. J. Syst. Evol. Microbiol.">
        <title>The Global Catalogue of Microorganisms (GCM) 10K type strain sequencing project: providing services to taxonomists for standard genome sequencing and annotation.</title>
        <authorList>
            <consortium name="The Broad Institute Genomics Platform"/>
            <consortium name="The Broad Institute Genome Sequencing Center for Infectious Disease"/>
            <person name="Wu L."/>
            <person name="Ma J."/>
        </authorList>
    </citation>
    <scope>NUCLEOTIDE SEQUENCE [LARGE SCALE GENOMIC DNA]</scope>
    <source>
        <strain evidence="2">JCM 15572</strain>
    </source>
</reference>
<proteinExistence type="predicted"/>